<evidence type="ECO:0000256" key="4">
    <source>
        <dbReference type="ARBA" id="ARBA00023136"/>
    </source>
</evidence>
<dbReference type="GO" id="GO:0004930">
    <property type="term" value="F:G protein-coupled receptor activity"/>
    <property type="evidence" value="ECO:0007669"/>
    <property type="project" value="UniProtKB-KW"/>
</dbReference>
<evidence type="ECO:0000313" key="8">
    <source>
        <dbReference type="Ensembl" id="ENSELUP00000012606.1"/>
    </source>
</evidence>
<reference evidence="8" key="4">
    <citation type="submission" date="2025-09" db="UniProtKB">
        <authorList>
            <consortium name="Ensembl"/>
        </authorList>
    </citation>
    <scope>IDENTIFICATION</scope>
</reference>
<accession>A0A3P8Y964</accession>
<dbReference type="OMA" id="CEPDMME"/>
<feature type="transmembrane region" description="Helical" evidence="6">
    <location>
        <begin position="115"/>
        <end position="144"/>
    </location>
</feature>
<dbReference type="InParanoid" id="A0A3P8Y964"/>
<comment type="similarity">
    <text evidence="5">Belongs to the G-protein coupled receptor 1 family.</text>
</comment>
<keyword evidence="5" id="KW-0807">Transducer</keyword>
<dbReference type="GO" id="GO:0004984">
    <property type="term" value="F:olfactory receptor activity"/>
    <property type="evidence" value="ECO:0007669"/>
    <property type="project" value="TreeGrafter"/>
</dbReference>
<dbReference type="AlphaFoldDB" id="A0A3P8Y964"/>
<keyword evidence="9" id="KW-1185">Reference proteome</keyword>
<dbReference type="GO" id="GO:0005549">
    <property type="term" value="F:odorant binding"/>
    <property type="evidence" value="ECO:0007669"/>
    <property type="project" value="TreeGrafter"/>
</dbReference>
<dbReference type="GO" id="GO:0016020">
    <property type="term" value="C:membrane"/>
    <property type="evidence" value="ECO:0007669"/>
    <property type="project" value="UniProtKB-SubCell"/>
</dbReference>
<dbReference type="PROSITE" id="PS00237">
    <property type="entry name" value="G_PROTEIN_RECEP_F1_1"/>
    <property type="match status" value="1"/>
</dbReference>
<dbReference type="Ensembl" id="ENSELUT00000020944.3">
    <property type="protein sequence ID" value="ENSELUP00000012606.1"/>
    <property type="gene ID" value="ENSELUG00000012817.3"/>
</dbReference>
<reference evidence="8" key="3">
    <citation type="submission" date="2025-08" db="UniProtKB">
        <authorList>
            <consortium name="Ensembl"/>
        </authorList>
    </citation>
    <scope>IDENTIFICATION</scope>
</reference>
<proteinExistence type="inferred from homology"/>
<keyword evidence="5" id="KW-0297">G-protein coupled receptor</keyword>
<dbReference type="PROSITE" id="PS50262">
    <property type="entry name" value="G_PROTEIN_RECEP_F1_2"/>
    <property type="match status" value="1"/>
</dbReference>
<dbReference type="InterPro" id="IPR052921">
    <property type="entry name" value="GPCR1_Superfamily_Member"/>
</dbReference>
<evidence type="ECO:0000256" key="2">
    <source>
        <dbReference type="ARBA" id="ARBA00022692"/>
    </source>
</evidence>
<dbReference type="InterPro" id="IPR017452">
    <property type="entry name" value="GPCR_Rhodpsn_7TM"/>
</dbReference>
<evidence type="ECO:0000313" key="9">
    <source>
        <dbReference type="Proteomes" id="UP000265140"/>
    </source>
</evidence>
<evidence type="ECO:0000256" key="3">
    <source>
        <dbReference type="ARBA" id="ARBA00022989"/>
    </source>
</evidence>
<feature type="domain" description="G-protein coupled receptors family 1 profile" evidence="7">
    <location>
        <begin position="64"/>
        <end position="327"/>
    </location>
</feature>
<feature type="transmembrane region" description="Helical" evidence="6">
    <location>
        <begin position="268"/>
        <end position="289"/>
    </location>
</feature>
<dbReference type="CDD" id="cd00637">
    <property type="entry name" value="7tm_classA_rhodopsin-like"/>
    <property type="match status" value="1"/>
</dbReference>
<reference evidence="8" key="2">
    <citation type="submission" date="2020-02" db="EMBL/GenBank/DDBJ databases">
        <title>Esox lucius (northern pike) genome, fEsoLuc1, primary haplotype.</title>
        <authorList>
            <person name="Myers G."/>
            <person name="Karagic N."/>
            <person name="Meyer A."/>
            <person name="Pippel M."/>
            <person name="Reichard M."/>
            <person name="Winkler S."/>
            <person name="Tracey A."/>
            <person name="Sims Y."/>
            <person name="Howe K."/>
            <person name="Rhie A."/>
            <person name="Formenti G."/>
            <person name="Durbin R."/>
            <person name="Fedrigo O."/>
            <person name="Jarvis E.D."/>
        </authorList>
    </citation>
    <scope>NUCLEOTIDE SEQUENCE [LARGE SCALE GENOMIC DNA]</scope>
</reference>
<feature type="transmembrane region" description="Helical" evidence="6">
    <location>
        <begin position="165"/>
        <end position="188"/>
    </location>
</feature>
<organism evidence="8 9">
    <name type="scientific">Esox lucius</name>
    <name type="common">Northern pike</name>
    <dbReference type="NCBI Taxonomy" id="8010"/>
    <lineage>
        <taxon>Eukaryota</taxon>
        <taxon>Metazoa</taxon>
        <taxon>Chordata</taxon>
        <taxon>Craniata</taxon>
        <taxon>Vertebrata</taxon>
        <taxon>Euteleostomi</taxon>
        <taxon>Actinopterygii</taxon>
        <taxon>Neopterygii</taxon>
        <taxon>Teleostei</taxon>
        <taxon>Protacanthopterygii</taxon>
        <taxon>Esociformes</taxon>
        <taxon>Esocidae</taxon>
        <taxon>Esox</taxon>
    </lineage>
</organism>
<dbReference type="SUPFAM" id="SSF81321">
    <property type="entry name" value="Family A G protein-coupled receptor-like"/>
    <property type="match status" value="1"/>
</dbReference>
<name>A0A3P8Y964_ESOLU</name>
<dbReference type="Proteomes" id="UP000265140">
    <property type="component" value="Chromosome 6"/>
</dbReference>
<keyword evidence="5" id="KW-0675">Receptor</keyword>
<reference evidence="9" key="1">
    <citation type="journal article" date="2014" name="PLoS ONE">
        <title>The genome and linkage map of the northern pike (Esox lucius): conserved synteny revealed between the salmonid sister group and the Neoteleostei.</title>
        <authorList>
            <person name="Rondeau E.B."/>
            <person name="Minkley D.R."/>
            <person name="Leong J.S."/>
            <person name="Messmer A.M."/>
            <person name="Jantzen J.R."/>
            <person name="von Schalburg K.R."/>
            <person name="Lemon C."/>
            <person name="Bird N.H."/>
            <person name="Koop B.F."/>
        </authorList>
    </citation>
    <scope>NUCLEOTIDE SEQUENCE</scope>
</reference>
<dbReference type="PANTHER" id="PTHR26451:SF905">
    <property type="entry name" value="OLFACTORY RECEPTOR 2G3-LIKE"/>
    <property type="match status" value="1"/>
</dbReference>
<evidence type="ECO:0000256" key="5">
    <source>
        <dbReference type="RuleBase" id="RU000688"/>
    </source>
</evidence>
<dbReference type="GeneTree" id="ENSGT00920000149641"/>
<dbReference type="PANTHER" id="PTHR26451">
    <property type="entry name" value="G_PROTEIN_RECEP_F1_2 DOMAIN-CONTAINING PROTEIN"/>
    <property type="match status" value="1"/>
</dbReference>
<feature type="transmembrane region" description="Helical" evidence="6">
    <location>
        <begin position="47"/>
        <end position="72"/>
    </location>
</feature>
<evidence type="ECO:0000259" key="7">
    <source>
        <dbReference type="PROSITE" id="PS50262"/>
    </source>
</evidence>
<keyword evidence="2 5" id="KW-0812">Transmembrane</keyword>
<evidence type="ECO:0000256" key="6">
    <source>
        <dbReference type="SAM" id="Phobius"/>
    </source>
</evidence>
<evidence type="ECO:0000256" key="1">
    <source>
        <dbReference type="ARBA" id="ARBA00004370"/>
    </source>
</evidence>
<comment type="subcellular location">
    <subcellularLocation>
        <location evidence="1">Membrane</location>
    </subcellularLocation>
</comment>
<feature type="transmembrane region" description="Helical" evidence="6">
    <location>
        <begin position="223"/>
        <end position="241"/>
    </location>
</feature>
<dbReference type="PRINTS" id="PR00237">
    <property type="entry name" value="GPCRRHODOPSN"/>
</dbReference>
<sequence length="358" mass="40882">MDSINLNTTYCSHMVLSPLNQSTSVSTRELHISSCLFWQIVQNETSLVLLVLLFMALFLFSVMVNSYLLIALKSSDGLSWQPRYTLLKNLIVSDLLLSLALSSTVLRCLLTRHTLVFGCWCLIQFSVYSTGVLCSLFTLTLMTVERFIFICHGLRYIVILTSRRLRLAIALTWVLSGTIVAVQVSLLLSGQISFGRAVPGLLCDSISMSKLPGVHWAKKRFDIVTIIIVLLACILTFSISYRRMYQAARRAVEPFHSDNRRARHTISFYFFMFFLQLLPIIVNIARLVLRKTIFMTSPDYFSPAERYMFLSVVVVFMVPPCINPLAYGIRNIEIRHKLAQLFRLQLERREEGACCSVF</sequence>
<feature type="transmembrane region" description="Helical" evidence="6">
    <location>
        <begin position="309"/>
        <end position="329"/>
    </location>
</feature>
<dbReference type="Gene3D" id="1.20.1070.10">
    <property type="entry name" value="Rhodopsin 7-helix transmembrane proteins"/>
    <property type="match status" value="1"/>
</dbReference>
<keyword evidence="4 6" id="KW-0472">Membrane</keyword>
<keyword evidence="3 6" id="KW-1133">Transmembrane helix</keyword>
<dbReference type="InterPro" id="IPR000276">
    <property type="entry name" value="GPCR_Rhodpsn"/>
</dbReference>
<protein>
    <recommendedName>
        <fullName evidence="7">G-protein coupled receptors family 1 profile domain-containing protein</fullName>
    </recommendedName>
</protein>
<dbReference type="Pfam" id="PF00001">
    <property type="entry name" value="7tm_1"/>
    <property type="match status" value="1"/>
</dbReference>